<dbReference type="InterPro" id="IPR038764">
    <property type="entry name" value="GNAT_N_AcTrfase_prd"/>
</dbReference>
<keyword evidence="3" id="KW-1185">Reference proteome</keyword>
<dbReference type="InterPro" id="IPR000182">
    <property type="entry name" value="GNAT_dom"/>
</dbReference>
<proteinExistence type="predicted"/>
<protein>
    <submittedName>
        <fullName evidence="2">GNAT family N-acetyltransferase</fullName>
    </submittedName>
</protein>
<dbReference type="SUPFAM" id="SSF55729">
    <property type="entry name" value="Acyl-CoA N-acyltransferases (Nat)"/>
    <property type="match status" value="1"/>
</dbReference>
<evidence type="ECO:0000313" key="3">
    <source>
        <dbReference type="Proteomes" id="UP001612741"/>
    </source>
</evidence>
<comment type="caution">
    <text evidence="2">The sequence shown here is derived from an EMBL/GenBank/DDBJ whole genome shotgun (WGS) entry which is preliminary data.</text>
</comment>
<gene>
    <name evidence="2" type="ORF">ACIBG2_04785</name>
</gene>
<dbReference type="PROSITE" id="PS51186">
    <property type="entry name" value="GNAT"/>
    <property type="match status" value="1"/>
</dbReference>
<name>A0ABW7YL98_9ACTN</name>
<sequence length="252" mass="27432">MTSLEIRELGTLPEYVELFRLFDEIWRPEPGNPPVTVELMKVISHIGGYVAGVFRGGELVGGSVGLPTADRALHSHVTGALPGQGIGVELKRHQRAWALDRGITRITWTFDPLVRRNARFNLVKLGARPEEYLESFYGVMADAINEGDESDRLLAVWRLDRAAEPYTLEGAVAGVAERDGRPVVAAADGPVVLVATPPDIETLRREDPAAGKAWRLALREVLGGLMGEGAQVTGFTGDGKYVLKVTPSQRSR</sequence>
<feature type="domain" description="N-acetyltransferase" evidence="1">
    <location>
        <begin position="4"/>
        <end position="145"/>
    </location>
</feature>
<dbReference type="InterPro" id="IPR016181">
    <property type="entry name" value="Acyl_CoA_acyltransferase"/>
</dbReference>
<dbReference type="RefSeq" id="WP_397078930.1">
    <property type="nucleotide sequence ID" value="NZ_JBITGY010000001.1"/>
</dbReference>
<dbReference type="EMBL" id="JBITGY010000001">
    <property type="protein sequence ID" value="MFI6496673.1"/>
    <property type="molecule type" value="Genomic_DNA"/>
</dbReference>
<evidence type="ECO:0000259" key="1">
    <source>
        <dbReference type="PROSITE" id="PS51186"/>
    </source>
</evidence>
<dbReference type="PANTHER" id="PTHR41700:SF1">
    <property type="entry name" value="N-ACETYLTRANSFERASE DOMAIN-CONTAINING PROTEIN"/>
    <property type="match status" value="1"/>
</dbReference>
<evidence type="ECO:0000313" key="2">
    <source>
        <dbReference type="EMBL" id="MFI6496673.1"/>
    </source>
</evidence>
<reference evidence="2 3" key="1">
    <citation type="submission" date="2024-10" db="EMBL/GenBank/DDBJ databases">
        <title>The Natural Products Discovery Center: Release of the First 8490 Sequenced Strains for Exploring Actinobacteria Biosynthetic Diversity.</title>
        <authorList>
            <person name="Kalkreuter E."/>
            <person name="Kautsar S.A."/>
            <person name="Yang D."/>
            <person name="Bader C.D."/>
            <person name="Teijaro C.N."/>
            <person name="Fluegel L."/>
            <person name="Davis C.M."/>
            <person name="Simpson J.R."/>
            <person name="Lauterbach L."/>
            <person name="Steele A.D."/>
            <person name="Gui C."/>
            <person name="Meng S."/>
            <person name="Li G."/>
            <person name="Viehrig K."/>
            <person name="Ye F."/>
            <person name="Su P."/>
            <person name="Kiefer A.F."/>
            <person name="Nichols A."/>
            <person name="Cepeda A.J."/>
            <person name="Yan W."/>
            <person name="Fan B."/>
            <person name="Jiang Y."/>
            <person name="Adhikari A."/>
            <person name="Zheng C.-J."/>
            <person name="Schuster L."/>
            <person name="Cowan T.M."/>
            <person name="Smanski M.J."/>
            <person name="Chevrette M.G."/>
            <person name="De Carvalho L.P.S."/>
            <person name="Shen B."/>
        </authorList>
    </citation>
    <scope>NUCLEOTIDE SEQUENCE [LARGE SCALE GENOMIC DNA]</scope>
    <source>
        <strain evidence="2 3">NPDC050545</strain>
    </source>
</reference>
<dbReference type="PANTHER" id="PTHR41700">
    <property type="entry name" value="GCN5-RELATED N-ACETYLTRANSFERASE"/>
    <property type="match status" value="1"/>
</dbReference>
<organism evidence="2 3">
    <name type="scientific">Nonomuraea typhae</name>
    <dbReference type="NCBI Taxonomy" id="2603600"/>
    <lineage>
        <taxon>Bacteria</taxon>
        <taxon>Bacillati</taxon>
        <taxon>Actinomycetota</taxon>
        <taxon>Actinomycetes</taxon>
        <taxon>Streptosporangiales</taxon>
        <taxon>Streptosporangiaceae</taxon>
        <taxon>Nonomuraea</taxon>
    </lineage>
</organism>
<accession>A0ABW7YL98</accession>
<dbReference type="Proteomes" id="UP001612741">
    <property type="component" value="Unassembled WGS sequence"/>
</dbReference>